<dbReference type="STRING" id="35608.A0A2U1NY15"/>
<dbReference type="CDD" id="cd00167">
    <property type="entry name" value="SANT"/>
    <property type="match status" value="1"/>
</dbReference>
<dbReference type="AlphaFoldDB" id="A0A2U1NY15"/>
<dbReference type="InterPro" id="IPR051953">
    <property type="entry name" value="Plant_SW-associated_TFs"/>
</dbReference>
<dbReference type="SMART" id="SM00717">
    <property type="entry name" value="SANT"/>
    <property type="match status" value="1"/>
</dbReference>
<keyword evidence="2" id="KW-0677">Repeat</keyword>
<dbReference type="InterPro" id="IPR009057">
    <property type="entry name" value="Homeodomain-like_sf"/>
</dbReference>
<protein>
    <submittedName>
        <fullName evidence="9">Myb domain protein 19</fullName>
    </submittedName>
</protein>
<keyword evidence="10" id="KW-1185">Reference proteome</keyword>
<evidence type="ECO:0000313" key="9">
    <source>
        <dbReference type="EMBL" id="PWA78347.1"/>
    </source>
</evidence>
<dbReference type="InterPro" id="IPR001005">
    <property type="entry name" value="SANT/Myb"/>
</dbReference>
<proteinExistence type="predicted"/>
<dbReference type="Pfam" id="PF00249">
    <property type="entry name" value="Myb_DNA-binding"/>
    <property type="match status" value="1"/>
</dbReference>
<evidence type="ECO:0000259" key="8">
    <source>
        <dbReference type="PROSITE" id="PS51294"/>
    </source>
</evidence>
<dbReference type="PANTHER" id="PTHR47997">
    <property type="entry name" value="MYB DOMAIN PROTEIN 55"/>
    <property type="match status" value="1"/>
</dbReference>
<evidence type="ECO:0000256" key="5">
    <source>
        <dbReference type="ARBA" id="ARBA00023163"/>
    </source>
</evidence>
<keyword evidence="3" id="KW-0805">Transcription regulation</keyword>
<feature type="domain" description="Myb-like" evidence="7">
    <location>
        <begin position="58"/>
        <end position="139"/>
    </location>
</feature>
<comment type="subcellular location">
    <subcellularLocation>
        <location evidence="1">Nucleus</location>
    </subcellularLocation>
</comment>
<reference evidence="9 10" key="1">
    <citation type="journal article" date="2018" name="Mol. Plant">
        <title>The genome of Artemisia annua provides insight into the evolution of Asteraceae family and artemisinin biosynthesis.</title>
        <authorList>
            <person name="Shen Q."/>
            <person name="Zhang L."/>
            <person name="Liao Z."/>
            <person name="Wang S."/>
            <person name="Yan T."/>
            <person name="Shi P."/>
            <person name="Liu M."/>
            <person name="Fu X."/>
            <person name="Pan Q."/>
            <person name="Wang Y."/>
            <person name="Lv Z."/>
            <person name="Lu X."/>
            <person name="Zhang F."/>
            <person name="Jiang W."/>
            <person name="Ma Y."/>
            <person name="Chen M."/>
            <person name="Hao X."/>
            <person name="Li L."/>
            <person name="Tang Y."/>
            <person name="Lv G."/>
            <person name="Zhou Y."/>
            <person name="Sun X."/>
            <person name="Brodelius P.E."/>
            <person name="Rose J.K.C."/>
            <person name="Tang K."/>
        </authorList>
    </citation>
    <scope>NUCLEOTIDE SEQUENCE [LARGE SCALE GENOMIC DNA]</scope>
    <source>
        <strain evidence="10">cv. Huhao1</strain>
        <tissue evidence="9">Leaf</tissue>
    </source>
</reference>
<dbReference type="EMBL" id="PKPP01002000">
    <property type="protein sequence ID" value="PWA78347.1"/>
    <property type="molecule type" value="Genomic_DNA"/>
</dbReference>
<dbReference type="PROSITE" id="PS50090">
    <property type="entry name" value="MYB_LIKE"/>
    <property type="match status" value="1"/>
</dbReference>
<dbReference type="SUPFAM" id="SSF46689">
    <property type="entry name" value="Homeodomain-like"/>
    <property type="match status" value="1"/>
</dbReference>
<comment type="caution">
    <text evidence="9">The sequence shown here is derived from an EMBL/GenBank/DDBJ whole genome shotgun (WGS) entry which is preliminary data.</text>
</comment>
<keyword evidence="4" id="KW-0238">DNA-binding</keyword>
<gene>
    <name evidence="9" type="ORF">CTI12_AA212700</name>
</gene>
<keyword evidence="6" id="KW-0539">Nucleus</keyword>
<evidence type="ECO:0000256" key="4">
    <source>
        <dbReference type="ARBA" id="ARBA00023125"/>
    </source>
</evidence>
<organism evidence="9 10">
    <name type="scientific">Artemisia annua</name>
    <name type="common">Sweet wormwood</name>
    <dbReference type="NCBI Taxonomy" id="35608"/>
    <lineage>
        <taxon>Eukaryota</taxon>
        <taxon>Viridiplantae</taxon>
        <taxon>Streptophyta</taxon>
        <taxon>Embryophyta</taxon>
        <taxon>Tracheophyta</taxon>
        <taxon>Spermatophyta</taxon>
        <taxon>Magnoliopsida</taxon>
        <taxon>eudicotyledons</taxon>
        <taxon>Gunneridae</taxon>
        <taxon>Pentapetalae</taxon>
        <taxon>asterids</taxon>
        <taxon>campanulids</taxon>
        <taxon>Asterales</taxon>
        <taxon>Asteraceae</taxon>
        <taxon>Asteroideae</taxon>
        <taxon>Anthemideae</taxon>
        <taxon>Artemisiinae</taxon>
        <taxon>Artemisia</taxon>
    </lineage>
</organism>
<keyword evidence="5" id="KW-0804">Transcription</keyword>
<evidence type="ECO:0000259" key="7">
    <source>
        <dbReference type="PROSITE" id="PS50090"/>
    </source>
</evidence>
<evidence type="ECO:0000256" key="3">
    <source>
        <dbReference type="ARBA" id="ARBA00023015"/>
    </source>
</evidence>
<sequence>MVISEYQRESMILQSFIKLSDKWNSRFGKITVVHNSIHHQIPLSFFSCNMRYKTEKSKIKPKKGLWSLDEDQKLRDYVMTMVMVAGVWYLSMQKGAISIQEEETILTLHGDLGNKWSLISHHLLGRTENEIKNHWHSYLKKKVPKTMRLLMPNNMAGGAYWYVLIGKKTIEQVALPTWKHLKGGSSTSLIGVNKAMVVAANRVHATRCISDFIRMDMPPPPAPLWYVIAFLVKPFRRMISMALKKTMMMKKVYMMCLRFRALENMEVYFHCARVTHVVKNFSDGALNIPS</sequence>
<evidence type="ECO:0000313" key="10">
    <source>
        <dbReference type="Proteomes" id="UP000245207"/>
    </source>
</evidence>
<evidence type="ECO:0000256" key="6">
    <source>
        <dbReference type="ARBA" id="ARBA00023242"/>
    </source>
</evidence>
<dbReference type="Proteomes" id="UP000245207">
    <property type="component" value="Unassembled WGS sequence"/>
</dbReference>
<dbReference type="PANTHER" id="PTHR47997:SF11">
    <property type="entry name" value="TRANSCRIPTION FACTOR LAF1"/>
    <property type="match status" value="1"/>
</dbReference>
<dbReference type="Gene3D" id="1.10.10.60">
    <property type="entry name" value="Homeodomain-like"/>
    <property type="match status" value="1"/>
</dbReference>
<evidence type="ECO:0000256" key="2">
    <source>
        <dbReference type="ARBA" id="ARBA00022737"/>
    </source>
</evidence>
<dbReference type="OrthoDB" id="2143914at2759"/>
<dbReference type="PROSITE" id="PS51294">
    <property type="entry name" value="HTH_MYB"/>
    <property type="match status" value="1"/>
</dbReference>
<name>A0A2U1NY15_ARTAN</name>
<dbReference type="GO" id="GO:0003677">
    <property type="term" value="F:DNA binding"/>
    <property type="evidence" value="ECO:0007669"/>
    <property type="project" value="UniProtKB-KW"/>
</dbReference>
<evidence type="ECO:0000256" key="1">
    <source>
        <dbReference type="ARBA" id="ARBA00004123"/>
    </source>
</evidence>
<dbReference type="InterPro" id="IPR017930">
    <property type="entry name" value="Myb_dom"/>
</dbReference>
<dbReference type="GO" id="GO:0005634">
    <property type="term" value="C:nucleus"/>
    <property type="evidence" value="ECO:0007669"/>
    <property type="project" value="UniProtKB-SubCell"/>
</dbReference>
<accession>A0A2U1NY15</accession>
<feature type="domain" description="HTH myb-type" evidence="8">
    <location>
        <begin position="93"/>
        <end position="143"/>
    </location>
</feature>